<keyword evidence="3" id="KW-1185">Reference proteome</keyword>
<gene>
    <name evidence="2" type="ORF">E5S67_02992</name>
</gene>
<comment type="caution">
    <text evidence="2">The sequence shown here is derived from an EMBL/GenBank/DDBJ whole genome shotgun (WGS) entry which is preliminary data.</text>
</comment>
<dbReference type="Pfam" id="PF01610">
    <property type="entry name" value="DDE_Tnp_ISL3"/>
    <property type="match status" value="1"/>
</dbReference>
<name>A0ABX2CXY6_9CYAN</name>
<evidence type="ECO:0000313" key="3">
    <source>
        <dbReference type="Proteomes" id="UP000702425"/>
    </source>
</evidence>
<dbReference type="InterPro" id="IPR002560">
    <property type="entry name" value="Transposase_DDE"/>
</dbReference>
<dbReference type="Proteomes" id="UP000702425">
    <property type="component" value="Unassembled WGS sequence"/>
</dbReference>
<organism evidence="2 3">
    <name type="scientific">Microcoleus asticus IPMA8</name>
    <dbReference type="NCBI Taxonomy" id="2563858"/>
    <lineage>
        <taxon>Bacteria</taxon>
        <taxon>Bacillati</taxon>
        <taxon>Cyanobacteriota</taxon>
        <taxon>Cyanophyceae</taxon>
        <taxon>Oscillatoriophycideae</taxon>
        <taxon>Oscillatoriales</taxon>
        <taxon>Microcoleaceae</taxon>
        <taxon>Microcoleus</taxon>
        <taxon>Microcoleus asticus</taxon>
    </lineage>
</organism>
<evidence type="ECO:0000313" key="2">
    <source>
        <dbReference type="EMBL" id="NQE35262.1"/>
    </source>
</evidence>
<feature type="domain" description="Transposase IS204/IS1001/IS1096/IS1165 DDE" evidence="1">
    <location>
        <begin position="1"/>
        <end position="158"/>
    </location>
</feature>
<dbReference type="PANTHER" id="PTHR33498:SF1">
    <property type="entry name" value="TRANSPOSASE FOR INSERTION SEQUENCE ELEMENT IS1557"/>
    <property type="match status" value="1"/>
</dbReference>
<protein>
    <recommendedName>
        <fullName evidence="1">Transposase IS204/IS1001/IS1096/IS1165 DDE domain-containing protein</fullName>
    </recommendedName>
</protein>
<evidence type="ECO:0000259" key="1">
    <source>
        <dbReference type="Pfam" id="PF01610"/>
    </source>
</evidence>
<dbReference type="PANTHER" id="PTHR33498">
    <property type="entry name" value="TRANSPOSASE FOR INSERTION SEQUENCE ELEMENT IS1557"/>
    <property type="match status" value="1"/>
</dbReference>
<sequence>MKLVGEELNKTIIKEKKAAVAMPEKPEKMRVKQALKQSKYAIIKPEESLTERQRLKLEEVKQVSPLLVAMHQQKEAFRNIFETAQYWSEGTFKLLDWLVDAETNFANSVGTIKRWLGEITGYFDNRTTSGAVEGINNRLKLIKRLGYGFRNFENFTLRCLICWHLNVSSA</sequence>
<accession>A0ABX2CXY6</accession>
<dbReference type="EMBL" id="SRRZ01000050">
    <property type="protein sequence ID" value="NQE35262.1"/>
    <property type="molecule type" value="Genomic_DNA"/>
</dbReference>
<reference evidence="2 3" key="1">
    <citation type="journal article" date="2020" name="Sci. Rep.">
        <title>A novel cyanobacterial geosmin producer, revising GeoA distribution and dispersion patterns in Bacteria.</title>
        <authorList>
            <person name="Churro C."/>
            <person name="Semedo-Aguiar A.P."/>
            <person name="Silva A.D."/>
            <person name="Pereira-Leal J.B."/>
            <person name="Leite R.B."/>
        </authorList>
    </citation>
    <scope>NUCLEOTIDE SEQUENCE [LARGE SCALE GENOMIC DNA]</scope>
    <source>
        <strain evidence="2 3">IPMA8</strain>
    </source>
</reference>
<proteinExistence type="predicted"/>
<dbReference type="InterPro" id="IPR047951">
    <property type="entry name" value="Transpos_ISL3"/>
</dbReference>